<dbReference type="EMBL" id="ML732360">
    <property type="protein sequence ID" value="KAB8069040.1"/>
    <property type="molecule type" value="Genomic_DNA"/>
</dbReference>
<sequence length="70" mass="7610">MGSSATFTAMPARTRTTIYLQVGTCRSMVNNNPSCAFGLCGSLHMESLSGRLVFSQGLRHHCQARMATAW</sequence>
<organism evidence="1 2">
    <name type="scientific">Aspergillus leporis</name>
    <dbReference type="NCBI Taxonomy" id="41062"/>
    <lineage>
        <taxon>Eukaryota</taxon>
        <taxon>Fungi</taxon>
        <taxon>Dikarya</taxon>
        <taxon>Ascomycota</taxon>
        <taxon>Pezizomycotina</taxon>
        <taxon>Eurotiomycetes</taxon>
        <taxon>Eurotiomycetidae</taxon>
        <taxon>Eurotiales</taxon>
        <taxon>Aspergillaceae</taxon>
        <taxon>Aspergillus</taxon>
        <taxon>Aspergillus subgen. Circumdati</taxon>
    </lineage>
</organism>
<dbReference type="Proteomes" id="UP000326565">
    <property type="component" value="Unassembled WGS sequence"/>
</dbReference>
<evidence type="ECO:0000313" key="2">
    <source>
        <dbReference type="Proteomes" id="UP000326565"/>
    </source>
</evidence>
<proteinExistence type="predicted"/>
<dbReference type="AlphaFoldDB" id="A0A5N5WPA8"/>
<accession>A0A5N5WPA8</accession>
<gene>
    <name evidence="1" type="ORF">BDV29DRAFT_183534</name>
</gene>
<keyword evidence="2" id="KW-1185">Reference proteome</keyword>
<name>A0A5N5WPA8_9EURO</name>
<reference evidence="1 2" key="1">
    <citation type="submission" date="2019-04" db="EMBL/GenBank/DDBJ databases">
        <title>Friends and foes A comparative genomics study of 23 Aspergillus species from section Flavi.</title>
        <authorList>
            <consortium name="DOE Joint Genome Institute"/>
            <person name="Kjaerbolling I."/>
            <person name="Vesth T."/>
            <person name="Frisvad J.C."/>
            <person name="Nybo J.L."/>
            <person name="Theobald S."/>
            <person name="Kildgaard S."/>
            <person name="Isbrandt T."/>
            <person name="Kuo A."/>
            <person name="Sato A."/>
            <person name="Lyhne E.K."/>
            <person name="Kogle M.E."/>
            <person name="Wiebenga A."/>
            <person name="Kun R.S."/>
            <person name="Lubbers R.J."/>
            <person name="Makela M.R."/>
            <person name="Barry K."/>
            <person name="Chovatia M."/>
            <person name="Clum A."/>
            <person name="Daum C."/>
            <person name="Haridas S."/>
            <person name="He G."/>
            <person name="LaButti K."/>
            <person name="Lipzen A."/>
            <person name="Mondo S."/>
            <person name="Riley R."/>
            <person name="Salamov A."/>
            <person name="Simmons B.A."/>
            <person name="Magnuson J.K."/>
            <person name="Henrissat B."/>
            <person name="Mortensen U.H."/>
            <person name="Larsen T.O."/>
            <person name="Devries R.P."/>
            <person name="Grigoriev I.V."/>
            <person name="Machida M."/>
            <person name="Baker S.E."/>
            <person name="Andersen M.R."/>
        </authorList>
    </citation>
    <scope>NUCLEOTIDE SEQUENCE [LARGE SCALE GENOMIC DNA]</scope>
    <source>
        <strain evidence="1 2">CBS 151.66</strain>
    </source>
</reference>
<protein>
    <submittedName>
        <fullName evidence="1">Uncharacterized protein</fullName>
    </submittedName>
</protein>
<evidence type="ECO:0000313" key="1">
    <source>
        <dbReference type="EMBL" id="KAB8069040.1"/>
    </source>
</evidence>